<protein>
    <submittedName>
        <fullName evidence="1">Uncharacterized protein</fullName>
    </submittedName>
</protein>
<dbReference type="Proteomes" id="UP000237717">
    <property type="component" value="Chromosome I"/>
</dbReference>
<evidence type="ECO:0000313" key="2">
    <source>
        <dbReference type="Proteomes" id="UP000237717"/>
    </source>
</evidence>
<dbReference type="AlphaFoldDB" id="A0A2L2LBZ3"/>
<organism evidence="1 2">
    <name type="scientific">Agrobacterium tumefaciens</name>
    <dbReference type="NCBI Taxonomy" id="358"/>
    <lineage>
        <taxon>Bacteria</taxon>
        <taxon>Pseudomonadati</taxon>
        <taxon>Pseudomonadota</taxon>
        <taxon>Alphaproteobacteria</taxon>
        <taxon>Hyphomicrobiales</taxon>
        <taxon>Rhizobiaceae</taxon>
        <taxon>Rhizobium/Agrobacterium group</taxon>
        <taxon>Agrobacterium</taxon>
        <taxon>Agrobacterium tumefaciens complex</taxon>
    </lineage>
</organism>
<proteinExistence type="predicted"/>
<gene>
    <name evidence="1" type="ORF">At1D1609_18080</name>
</gene>
<dbReference type="RefSeq" id="WP_158662907.1">
    <property type="nucleotide sequence ID" value="NZ_CP026924.1"/>
</dbReference>
<evidence type="ECO:0000313" key="1">
    <source>
        <dbReference type="EMBL" id="AVH41862.1"/>
    </source>
</evidence>
<accession>A0A2L2LBZ3</accession>
<name>A0A2L2LBZ3_AGRTU</name>
<sequence length="128" mass="14958">MSEAREYLIKKGSYFYRPNSQGYTSFKFDAGRYTKADAEKEAAIEPWHMQAIHQDDVPEETAPDKAFSELKQTLDHWRHEVGKLHSRIATKDEQIDRLKAAINWCIERDDRNGSLPEAYREKLLSVLE</sequence>
<reference evidence="1 2" key="1">
    <citation type="submission" date="2018-02" db="EMBL/GenBank/DDBJ databases">
        <title>Complete genome sequence of Agrobacterium tumefaciens 1D1609.</title>
        <authorList>
            <person name="Cho S.-T."/>
            <person name="Haryono M."/>
            <person name="Chang H.-H."/>
            <person name="Santos M.N."/>
            <person name="Lai E.-M."/>
            <person name="Kuo C.-H."/>
        </authorList>
    </citation>
    <scope>NUCLEOTIDE SEQUENCE [LARGE SCALE GENOMIC DNA]</scope>
    <source>
        <strain evidence="1 2">1D1609</strain>
    </source>
</reference>
<dbReference type="EMBL" id="CP026924">
    <property type="protein sequence ID" value="AVH41862.1"/>
    <property type="molecule type" value="Genomic_DNA"/>
</dbReference>